<dbReference type="Gene3D" id="3.30.70.330">
    <property type="match status" value="1"/>
</dbReference>
<dbReference type="InterPro" id="IPR012677">
    <property type="entry name" value="Nucleotide-bd_a/b_plait_sf"/>
</dbReference>
<feature type="domain" description="RRM" evidence="2">
    <location>
        <begin position="2"/>
        <end position="88"/>
    </location>
</feature>
<accession>A0A137NRI4</accession>
<evidence type="ECO:0000259" key="2">
    <source>
        <dbReference type="PROSITE" id="PS50102"/>
    </source>
</evidence>
<dbReference type="AlphaFoldDB" id="A0A137NRI4"/>
<dbReference type="GO" id="GO:0003723">
    <property type="term" value="F:RNA binding"/>
    <property type="evidence" value="ECO:0007669"/>
    <property type="project" value="UniProtKB-UniRule"/>
</dbReference>
<proteinExistence type="predicted"/>
<evidence type="ECO:0000256" key="1">
    <source>
        <dbReference type="PROSITE-ProRule" id="PRU00176"/>
    </source>
</evidence>
<dbReference type="EMBL" id="KQ964895">
    <property type="protein sequence ID" value="KXN65373.1"/>
    <property type="molecule type" value="Genomic_DNA"/>
</dbReference>
<dbReference type="Proteomes" id="UP000070444">
    <property type="component" value="Unassembled WGS sequence"/>
</dbReference>
<evidence type="ECO:0000313" key="3">
    <source>
        <dbReference type="EMBL" id="KXN65373.1"/>
    </source>
</evidence>
<name>A0A137NRI4_CONC2</name>
<protein>
    <recommendedName>
        <fullName evidence="2">RRM domain-containing protein</fullName>
    </recommendedName>
</protein>
<evidence type="ECO:0000313" key="4">
    <source>
        <dbReference type="Proteomes" id="UP000070444"/>
    </source>
</evidence>
<organism evidence="3 4">
    <name type="scientific">Conidiobolus coronatus (strain ATCC 28846 / CBS 209.66 / NRRL 28638)</name>
    <name type="common">Delacroixia coronata</name>
    <dbReference type="NCBI Taxonomy" id="796925"/>
    <lineage>
        <taxon>Eukaryota</taxon>
        <taxon>Fungi</taxon>
        <taxon>Fungi incertae sedis</taxon>
        <taxon>Zoopagomycota</taxon>
        <taxon>Entomophthoromycotina</taxon>
        <taxon>Entomophthoromycetes</taxon>
        <taxon>Entomophthorales</taxon>
        <taxon>Ancylistaceae</taxon>
        <taxon>Conidiobolus</taxon>
    </lineage>
</organism>
<gene>
    <name evidence="3" type="ORF">CONCODRAFT_20753</name>
</gene>
<dbReference type="PROSITE" id="PS50102">
    <property type="entry name" value="RRM"/>
    <property type="match status" value="1"/>
</dbReference>
<dbReference type="InterPro" id="IPR035979">
    <property type="entry name" value="RBD_domain_sf"/>
</dbReference>
<reference evidence="3 4" key="1">
    <citation type="journal article" date="2015" name="Genome Biol. Evol.">
        <title>Phylogenomic analyses indicate that early fungi evolved digesting cell walls of algal ancestors of land plants.</title>
        <authorList>
            <person name="Chang Y."/>
            <person name="Wang S."/>
            <person name="Sekimoto S."/>
            <person name="Aerts A.L."/>
            <person name="Choi C."/>
            <person name="Clum A."/>
            <person name="LaButti K.M."/>
            <person name="Lindquist E.A."/>
            <person name="Yee Ngan C."/>
            <person name="Ohm R.A."/>
            <person name="Salamov A.A."/>
            <person name="Grigoriev I.V."/>
            <person name="Spatafora J.W."/>
            <person name="Berbee M.L."/>
        </authorList>
    </citation>
    <scope>NUCLEOTIDE SEQUENCE [LARGE SCALE GENOMIC DNA]</scope>
    <source>
        <strain evidence="3 4">NRRL 28638</strain>
    </source>
</reference>
<keyword evidence="1" id="KW-0694">RNA-binding</keyword>
<sequence>MPRLFVGRLSKIFYEDQSLLTYYFSQFGKVRKVEVKEKFNQLRGKTGYFGIVSFIDSDASVNHIIRLSDTYGKHVIGGKEVDVGIYYGAKSTPLTTTKLNHK</sequence>
<dbReference type="SUPFAM" id="SSF54928">
    <property type="entry name" value="RNA-binding domain, RBD"/>
    <property type="match status" value="1"/>
</dbReference>
<dbReference type="InterPro" id="IPR000504">
    <property type="entry name" value="RRM_dom"/>
</dbReference>
<keyword evidence="4" id="KW-1185">Reference proteome</keyword>